<keyword evidence="3" id="KW-1185">Reference proteome</keyword>
<dbReference type="KEGG" id="suls:Sdiek1_1138"/>
<dbReference type="PANTHER" id="PTHR30383">
    <property type="entry name" value="THIOESTERASE 1/PROTEASE 1/LYSOPHOSPHOLIPASE L1"/>
    <property type="match status" value="1"/>
</dbReference>
<dbReference type="Pfam" id="PF13472">
    <property type="entry name" value="Lipase_GDSL_2"/>
    <property type="match status" value="1"/>
</dbReference>
<dbReference type="GO" id="GO:0004622">
    <property type="term" value="F:phosphatidylcholine lysophospholipase activity"/>
    <property type="evidence" value="ECO:0007669"/>
    <property type="project" value="TreeGrafter"/>
</dbReference>
<dbReference type="GO" id="GO:0004064">
    <property type="term" value="F:arylesterase activity"/>
    <property type="evidence" value="ECO:0007669"/>
    <property type="project" value="UniProtKB-EC"/>
</dbReference>
<protein>
    <submittedName>
        <fullName evidence="2">Arylesterase</fullName>
        <ecNumber evidence="2">3.1.1.2</ecNumber>
    </submittedName>
</protein>
<dbReference type="Gene3D" id="3.40.50.1110">
    <property type="entry name" value="SGNH hydrolase"/>
    <property type="match status" value="1"/>
</dbReference>
<feature type="domain" description="SGNH hydrolase-type esterase" evidence="1">
    <location>
        <begin position="43"/>
        <end position="196"/>
    </location>
</feature>
<evidence type="ECO:0000313" key="2">
    <source>
        <dbReference type="EMBL" id="ARU48304.1"/>
    </source>
</evidence>
<dbReference type="InterPro" id="IPR036514">
    <property type="entry name" value="SGNH_hydro_sf"/>
</dbReference>
<name>A0A1Y0HLQ2_9BACT</name>
<evidence type="ECO:0000313" key="3">
    <source>
        <dbReference type="Proteomes" id="UP000196005"/>
    </source>
</evidence>
<organism evidence="2 3">
    <name type="scientific">Sulfurospirillum diekertiae</name>
    <dbReference type="NCBI Taxonomy" id="1854492"/>
    <lineage>
        <taxon>Bacteria</taxon>
        <taxon>Pseudomonadati</taxon>
        <taxon>Campylobacterota</taxon>
        <taxon>Epsilonproteobacteria</taxon>
        <taxon>Campylobacterales</taxon>
        <taxon>Sulfurospirillaceae</taxon>
        <taxon>Sulfurospirillum</taxon>
    </lineage>
</organism>
<gene>
    <name evidence="2" type="ORF">Sdiek1_1138</name>
</gene>
<dbReference type="AlphaFoldDB" id="A0A1Y0HLQ2"/>
<accession>A0A1Y0HLQ2</accession>
<keyword evidence="2" id="KW-0378">Hydrolase</keyword>
<dbReference type="InterPro" id="IPR013830">
    <property type="entry name" value="SGNH_hydro"/>
</dbReference>
<proteinExistence type="predicted"/>
<dbReference type="EC" id="3.1.1.2" evidence="2"/>
<dbReference type="OrthoDB" id="9786188at2"/>
<evidence type="ECO:0000259" key="1">
    <source>
        <dbReference type="Pfam" id="PF13472"/>
    </source>
</evidence>
<sequence length="216" mass="24079">MELFNLRNIILIILLIIGINYYKSRQEVDVQSLSLPLDTKVLAFGDSLTFGYGAPSEKSYPSDLVDLLHVTVINEGVNGELSEQGLARLPSVLERHKPDILVLCHGGNDILRKIDVAQTKHNLNEMIKLAKEKGVYVLLVGVPTFGILNFDVPSFYYEVAKENAIEIEDSSLKKIFDNETTLKSDKVHPNADGYALMAKSIARMLSENYHPSAKSF</sequence>
<dbReference type="SUPFAM" id="SSF52266">
    <property type="entry name" value="SGNH hydrolase"/>
    <property type="match status" value="1"/>
</dbReference>
<dbReference type="InterPro" id="IPR051532">
    <property type="entry name" value="Ester_Hydrolysis_Enzymes"/>
</dbReference>
<reference evidence="3" key="1">
    <citation type="submission" date="2017-05" db="EMBL/GenBank/DDBJ databases">
        <title>Dechlorination kinetics govern the competition between two new strains of the genus Sulfurospirillum.</title>
        <authorList>
            <person name="Buttet G.F."/>
            <person name="Murray A.M."/>
            <person name="Goris T."/>
            <person name="Burion M."/>
            <person name="Lin B."/>
            <person name="Rolle M."/>
            <person name="Maillard J."/>
        </authorList>
    </citation>
    <scope>NUCLEOTIDE SEQUENCE [LARGE SCALE GENOMIC DNA]</scope>
    <source>
        <strain evidence="3">SL2-1</strain>
    </source>
</reference>
<dbReference type="RefSeq" id="WP_087438283.1">
    <property type="nucleotide sequence ID" value="NZ_CP021416.1"/>
</dbReference>
<dbReference type="EMBL" id="CP021416">
    <property type="protein sequence ID" value="ARU48304.1"/>
    <property type="molecule type" value="Genomic_DNA"/>
</dbReference>
<dbReference type="CDD" id="cd01822">
    <property type="entry name" value="Lysophospholipase_L1_like"/>
    <property type="match status" value="1"/>
</dbReference>
<dbReference type="Proteomes" id="UP000196005">
    <property type="component" value="Chromosome"/>
</dbReference>
<dbReference type="PANTHER" id="PTHR30383:SF24">
    <property type="entry name" value="THIOESTERASE 1_PROTEASE 1_LYSOPHOSPHOLIPASE L1"/>
    <property type="match status" value="1"/>
</dbReference>